<evidence type="ECO:0000313" key="2">
    <source>
        <dbReference type="Proteomes" id="UP000469523"/>
    </source>
</evidence>
<accession>A0A6N7Y0E3</accession>
<gene>
    <name evidence="1" type="ORF">FYJ83_17265</name>
</gene>
<dbReference type="Proteomes" id="UP000469523">
    <property type="component" value="Unassembled WGS sequence"/>
</dbReference>
<evidence type="ECO:0000313" key="1">
    <source>
        <dbReference type="EMBL" id="MSU03213.1"/>
    </source>
</evidence>
<name>A0A6N7Y0E3_9FIRM</name>
<dbReference type="Gene3D" id="3.30.2220.30">
    <property type="match status" value="1"/>
</dbReference>
<reference evidence="1 2" key="1">
    <citation type="submission" date="2019-09" db="EMBL/GenBank/DDBJ databases">
        <title>In-depth cultivation of the pig gut microbiome towards novel bacterial diversity and tailored functional studies.</title>
        <authorList>
            <person name="Wylensek D."/>
            <person name="Hitch T.C.A."/>
            <person name="Clavel T."/>
        </authorList>
    </citation>
    <scope>NUCLEOTIDE SEQUENCE [LARGE SCALE GENOMIC DNA]</scope>
    <source>
        <strain evidence="1 2">WCA3-693-APC-4?</strain>
    </source>
</reference>
<dbReference type="RefSeq" id="WP_154442778.1">
    <property type="nucleotide sequence ID" value="NZ_VUNQ01000059.1"/>
</dbReference>
<keyword evidence="2" id="KW-1185">Reference proteome</keyword>
<dbReference type="InterPro" id="IPR038559">
    <property type="entry name" value="XkdN-like_sf"/>
</dbReference>
<protein>
    <submittedName>
        <fullName evidence="1">Uncharacterized protein</fullName>
    </submittedName>
</protein>
<proteinExistence type="predicted"/>
<sequence>MNNRTVTLADIITKRNQSKNDKMQVKYYKSEVLDTEIEIRKIPLQRYMELSERLAEDNINTIDTMNEIIYECCPIFKTNTQEAMEAYGVAEPIDLPSAVLEDQLNEIKDIIEVINSFYGLDKIKDDEVKN</sequence>
<organism evidence="1 2">
    <name type="scientific">Tissierella pigra</name>
    <dbReference type="NCBI Taxonomy" id="2607614"/>
    <lineage>
        <taxon>Bacteria</taxon>
        <taxon>Bacillati</taxon>
        <taxon>Bacillota</taxon>
        <taxon>Tissierellia</taxon>
        <taxon>Tissierellales</taxon>
        <taxon>Tissierellaceae</taxon>
        <taxon>Tissierella</taxon>
    </lineage>
</organism>
<comment type="caution">
    <text evidence="1">The sequence shown here is derived from an EMBL/GenBank/DDBJ whole genome shotgun (WGS) entry which is preliminary data.</text>
</comment>
<dbReference type="EMBL" id="VUNQ01000059">
    <property type="protein sequence ID" value="MSU03213.1"/>
    <property type="molecule type" value="Genomic_DNA"/>
</dbReference>
<dbReference type="AlphaFoldDB" id="A0A6N7Y0E3"/>